<feature type="transmembrane region" description="Helical" evidence="5">
    <location>
        <begin position="709"/>
        <end position="731"/>
    </location>
</feature>
<evidence type="ECO:0000256" key="1">
    <source>
        <dbReference type="ARBA" id="ARBA00004141"/>
    </source>
</evidence>
<keyword evidence="3 5" id="KW-1133">Transmembrane helix</keyword>
<dbReference type="PANTHER" id="PTHR31630">
    <property type="entry name" value="PHYTANOYL-COA DIOXYGENASE-RELATED-RELATED"/>
    <property type="match status" value="1"/>
</dbReference>
<dbReference type="SUPFAM" id="SSF51197">
    <property type="entry name" value="Clavaminate synthase-like"/>
    <property type="match status" value="1"/>
</dbReference>
<proteinExistence type="predicted"/>
<dbReference type="GO" id="GO:0022857">
    <property type="term" value="F:transmembrane transporter activity"/>
    <property type="evidence" value="ECO:0007669"/>
    <property type="project" value="InterPro"/>
</dbReference>
<accession>A0A319E543</accession>
<evidence type="ECO:0000313" key="8">
    <source>
        <dbReference type="Proteomes" id="UP000248423"/>
    </source>
</evidence>
<keyword evidence="4 5" id="KW-0472">Membrane</keyword>
<dbReference type="Pfam" id="PF07690">
    <property type="entry name" value="MFS_1"/>
    <property type="match status" value="1"/>
</dbReference>
<dbReference type="PROSITE" id="PS00216">
    <property type="entry name" value="SUGAR_TRANSPORT_1"/>
    <property type="match status" value="1"/>
</dbReference>
<evidence type="ECO:0000256" key="2">
    <source>
        <dbReference type="ARBA" id="ARBA00022692"/>
    </source>
</evidence>
<feature type="transmembrane region" description="Helical" evidence="5">
    <location>
        <begin position="512"/>
        <end position="533"/>
    </location>
</feature>
<dbReference type="VEuPathDB" id="FungiDB:BO78DRAFT_462187"/>
<dbReference type="InterPro" id="IPR005829">
    <property type="entry name" value="Sugar_transporter_CS"/>
</dbReference>
<dbReference type="PROSITE" id="PS50850">
    <property type="entry name" value="MFS"/>
    <property type="match status" value="1"/>
</dbReference>
<name>A0A319E543_ASPSB</name>
<feature type="transmembrane region" description="Helical" evidence="5">
    <location>
        <begin position="483"/>
        <end position="506"/>
    </location>
</feature>
<feature type="transmembrane region" description="Helical" evidence="5">
    <location>
        <begin position="640"/>
        <end position="660"/>
    </location>
</feature>
<feature type="transmembrane region" description="Helical" evidence="5">
    <location>
        <begin position="680"/>
        <end position="697"/>
    </location>
</feature>
<dbReference type="EMBL" id="KZ826361">
    <property type="protein sequence ID" value="PYI05111.1"/>
    <property type="molecule type" value="Genomic_DNA"/>
</dbReference>
<dbReference type="Gene3D" id="1.20.1250.20">
    <property type="entry name" value="MFS general substrate transporter like domains"/>
    <property type="match status" value="1"/>
</dbReference>
<keyword evidence="8" id="KW-1185">Reference proteome</keyword>
<dbReference type="GO" id="GO:0016020">
    <property type="term" value="C:membrane"/>
    <property type="evidence" value="ECO:0007669"/>
    <property type="project" value="UniProtKB-SubCell"/>
</dbReference>
<evidence type="ECO:0000313" key="7">
    <source>
        <dbReference type="EMBL" id="PYI05111.1"/>
    </source>
</evidence>
<feature type="transmembrane region" description="Helical" evidence="5">
    <location>
        <begin position="737"/>
        <end position="759"/>
    </location>
</feature>
<dbReference type="Pfam" id="PF05721">
    <property type="entry name" value="PhyH"/>
    <property type="match status" value="1"/>
</dbReference>
<feature type="transmembrane region" description="Helical" evidence="5">
    <location>
        <begin position="598"/>
        <end position="619"/>
    </location>
</feature>
<feature type="transmembrane region" description="Helical" evidence="5">
    <location>
        <begin position="401"/>
        <end position="420"/>
    </location>
</feature>
<gene>
    <name evidence="7" type="ORF">BO78DRAFT_462187</name>
</gene>
<dbReference type="Proteomes" id="UP000248423">
    <property type="component" value="Unassembled WGS sequence"/>
</dbReference>
<dbReference type="AlphaFoldDB" id="A0A319E543"/>
<dbReference type="InterPro" id="IPR011701">
    <property type="entry name" value="MFS"/>
</dbReference>
<dbReference type="OrthoDB" id="5215911at2759"/>
<feature type="transmembrane region" description="Helical" evidence="5">
    <location>
        <begin position="357"/>
        <end position="381"/>
    </location>
</feature>
<reference evidence="7 8" key="1">
    <citation type="submission" date="2018-02" db="EMBL/GenBank/DDBJ databases">
        <title>The genomes of Aspergillus section Nigri reveals drivers in fungal speciation.</title>
        <authorList>
            <consortium name="DOE Joint Genome Institute"/>
            <person name="Vesth T.C."/>
            <person name="Nybo J."/>
            <person name="Theobald S."/>
            <person name="Brandl J."/>
            <person name="Frisvad J.C."/>
            <person name="Nielsen K.F."/>
            <person name="Lyhne E.K."/>
            <person name="Kogle M.E."/>
            <person name="Kuo A."/>
            <person name="Riley R."/>
            <person name="Clum A."/>
            <person name="Nolan M."/>
            <person name="Lipzen A."/>
            <person name="Salamov A."/>
            <person name="Henrissat B."/>
            <person name="Wiebenga A."/>
            <person name="De vries R.P."/>
            <person name="Grigoriev I.V."/>
            <person name="Mortensen U.H."/>
            <person name="Andersen M.R."/>
            <person name="Baker S.E."/>
        </authorList>
    </citation>
    <scope>NUCLEOTIDE SEQUENCE [LARGE SCALE GENOMIC DNA]</scope>
    <source>
        <strain evidence="7 8">CBS 121057</strain>
    </source>
</reference>
<dbReference type="PANTHER" id="PTHR31630:SF6">
    <property type="entry name" value="PHYTANOYL-COA DIOXYGENASE-RELATED"/>
    <property type="match status" value="1"/>
</dbReference>
<keyword evidence="2 5" id="KW-0812">Transmembrane</keyword>
<dbReference type="InterPro" id="IPR020846">
    <property type="entry name" value="MFS_dom"/>
</dbReference>
<evidence type="ECO:0000256" key="4">
    <source>
        <dbReference type="ARBA" id="ARBA00023136"/>
    </source>
</evidence>
<evidence type="ECO:0000256" key="5">
    <source>
        <dbReference type="SAM" id="Phobius"/>
    </source>
</evidence>
<dbReference type="InterPro" id="IPR036259">
    <property type="entry name" value="MFS_trans_sf"/>
</dbReference>
<sequence length="774" mass="86891">MAPGILDQNANTSYGDWRDEFYSKGYVVLKNVIPREKALKYRNKALEWLQSFGTDFNLNDGSTWTAKNLPQSFKAGMYLNYCAAHEKYVWDARMEPEIIDAFAKIWGTDELLVSFDTINITLPGRTDVEWSPWPHVDQAPERRGLSCVQGIINLSEAGPKDGGLMLMEGSSKLFDRFFNLNPPDRTQGIGAKHYDFYPFKEHHVKWYEEQGCNLIKVCAEPGDLILWDSRSMHYAKFPESDEIRTIIYACYTPATHATEEDLKKKAELFQRWETTTHWPHCNIHGHGKAMVDGKCIDPKTNLKPVPRITGTVNLIEDGEIILIPRPTADPHGMLLINDWRCLLTITDPVNLPEWHKWLILIIVALYAMTGNLLASGIGILVPQLNDFYHNDPRVDDLVTWPAFYMGLGNLIAMPIADAIGRRPVYLASNLVMIAGSIWCSYSGSLGSHIGGRDFMALAAGQSEALCVPIAEETFFLHQRGNRIAWFCSLQTLGTAVFVIASSYISTSLGWRWWYGIFAIVTGFTFLLSILFVVETKYDRPLESFSIPRFWYHLGQLILFPAVLWLVLCSGALLGTYILMTAVFAEVLIAPPYSFNPNYLGFVMGGQAVVAFVVQPIAGYGSDMVLKWLTKRNHGVSEPEYRLIPAILPSLVALVSCVIYGRSCQYPSDWAWTGVVIPMNALFYSFVSVVVLGFVYTMDCYPQRGHVAMVALCAGRGFISFGISFGTTAFVRKSGYDGALDICAIVLGILTSFGFVTYFCGKGFRKFTQRWAMDE</sequence>
<evidence type="ECO:0000256" key="3">
    <source>
        <dbReference type="ARBA" id="ARBA00022989"/>
    </source>
</evidence>
<evidence type="ECO:0000259" key="6">
    <source>
        <dbReference type="PROSITE" id="PS50850"/>
    </source>
</evidence>
<dbReference type="SUPFAM" id="SSF103473">
    <property type="entry name" value="MFS general substrate transporter"/>
    <property type="match status" value="1"/>
</dbReference>
<protein>
    <submittedName>
        <fullName evidence="7">Synaptic vesicle transporter</fullName>
    </submittedName>
</protein>
<dbReference type="STRING" id="1448318.A0A319E543"/>
<organism evidence="7 8">
    <name type="scientific">Aspergillus sclerotiicarbonarius (strain CBS 121057 / IBT 28362)</name>
    <dbReference type="NCBI Taxonomy" id="1448318"/>
    <lineage>
        <taxon>Eukaryota</taxon>
        <taxon>Fungi</taxon>
        <taxon>Dikarya</taxon>
        <taxon>Ascomycota</taxon>
        <taxon>Pezizomycotina</taxon>
        <taxon>Eurotiomycetes</taxon>
        <taxon>Eurotiomycetidae</taxon>
        <taxon>Eurotiales</taxon>
        <taxon>Aspergillaceae</taxon>
        <taxon>Aspergillus</taxon>
        <taxon>Aspergillus subgen. Circumdati</taxon>
    </lineage>
</organism>
<dbReference type="Gene3D" id="2.60.120.620">
    <property type="entry name" value="q2cbj1_9rhob like domain"/>
    <property type="match status" value="1"/>
</dbReference>
<dbReference type="InterPro" id="IPR008775">
    <property type="entry name" value="Phytyl_CoA_dOase-like"/>
</dbReference>
<comment type="subcellular location">
    <subcellularLocation>
        <location evidence="1">Membrane</location>
        <topology evidence="1">Multi-pass membrane protein</topology>
    </subcellularLocation>
</comment>
<feature type="domain" description="Major facilitator superfamily (MFS) profile" evidence="6">
    <location>
        <begin position="359"/>
        <end position="765"/>
    </location>
</feature>
<feature type="transmembrane region" description="Helical" evidence="5">
    <location>
        <begin position="553"/>
        <end position="578"/>
    </location>
</feature>